<comment type="caution">
    <text evidence="1">The sequence shown here is derived from an EMBL/GenBank/DDBJ whole genome shotgun (WGS) entry which is preliminary data.</text>
</comment>
<dbReference type="AlphaFoldDB" id="A0A6G1ZFT3"/>
<proteinExistence type="predicted"/>
<organism evidence="1">
    <name type="scientific">Parabacteroides goldsteinii</name>
    <dbReference type="NCBI Taxonomy" id="328812"/>
    <lineage>
        <taxon>Bacteria</taxon>
        <taxon>Pseudomonadati</taxon>
        <taxon>Bacteroidota</taxon>
        <taxon>Bacteroidia</taxon>
        <taxon>Bacteroidales</taxon>
        <taxon>Tannerellaceae</taxon>
        <taxon>Parabacteroides</taxon>
    </lineage>
</organism>
<accession>A0A6G1ZFT3</accession>
<name>A0A6G1ZFT3_9BACT</name>
<sequence>MKVNFNQAFKSFDGTTITETVEDDKGVKTKDKMISTMVASFLFLGEGLTSVEEKMMAANLSQRIYTAKEPIEISLEEAALIKKLAGNLIAGAYAQVVNLLENSSKK</sequence>
<dbReference type="RefSeq" id="WP_010802264.1">
    <property type="nucleotide sequence ID" value="NZ_CAJSYT010000001.1"/>
</dbReference>
<reference evidence="1" key="1">
    <citation type="journal article" date="2019" name="Nat. Med.">
        <title>A library of human gut bacterial isolates paired with longitudinal multiomics data enables mechanistic microbiome research.</title>
        <authorList>
            <person name="Poyet M."/>
            <person name="Groussin M."/>
            <person name="Gibbons S.M."/>
            <person name="Avila-Pacheco J."/>
            <person name="Jiang X."/>
            <person name="Kearney S.M."/>
            <person name="Perrotta A.R."/>
            <person name="Berdy B."/>
            <person name="Zhao S."/>
            <person name="Lieberman T.D."/>
            <person name="Swanson P.K."/>
            <person name="Smith M."/>
            <person name="Roesemann S."/>
            <person name="Alexander J.E."/>
            <person name="Rich S.A."/>
            <person name="Livny J."/>
            <person name="Vlamakis H."/>
            <person name="Clish C."/>
            <person name="Bullock K."/>
            <person name="Deik A."/>
            <person name="Scott J."/>
            <person name="Pierce K.A."/>
            <person name="Xavier R.J."/>
            <person name="Alm E.J."/>
        </authorList>
    </citation>
    <scope>NUCLEOTIDE SEQUENCE</scope>
    <source>
        <strain evidence="1">BIOML-A4</strain>
    </source>
</reference>
<protein>
    <submittedName>
        <fullName evidence="1">Uncharacterized protein</fullName>
    </submittedName>
</protein>
<gene>
    <name evidence="1" type="ORF">GKE01_15345</name>
</gene>
<evidence type="ECO:0000313" key="1">
    <source>
        <dbReference type="EMBL" id="MRY12836.1"/>
    </source>
</evidence>
<dbReference type="EMBL" id="WKLP01000022">
    <property type="protein sequence ID" value="MRY12836.1"/>
    <property type="molecule type" value="Genomic_DNA"/>
</dbReference>